<sequence length="104" mass="11317">MSGNSIDRRDFDLGASTTAQENFNAVAQRLEALIDARDRDVKTAMADYQASGVSEEYAAKEARWNRVAAEVRTIIRTLRGALEKNDATAQDTLKKAKAAVDAIG</sequence>
<evidence type="ECO:0008006" key="3">
    <source>
        <dbReference type="Google" id="ProtNLM"/>
    </source>
</evidence>
<dbReference type="RefSeq" id="WP_124343918.1">
    <property type="nucleotide sequence ID" value="NZ_BHYL01000276.1"/>
</dbReference>
<protein>
    <recommendedName>
        <fullName evidence="3">Pore-forming ESAT-6 family protein</fullName>
    </recommendedName>
</protein>
<dbReference type="Proteomes" id="UP000288246">
    <property type="component" value="Unassembled WGS sequence"/>
</dbReference>
<name>A0A401V3B3_9CELL</name>
<evidence type="ECO:0000313" key="2">
    <source>
        <dbReference type="Proteomes" id="UP000288246"/>
    </source>
</evidence>
<reference evidence="1 2" key="1">
    <citation type="submission" date="2018-11" db="EMBL/GenBank/DDBJ databases">
        <title>Draft genome sequence of Cellulomonas takizawaensis strain TKZ-21.</title>
        <authorList>
            <person name="Yamamura H."/>
            <person name="Hayashi T."/>
            <person name="Hamada M."/>
            <person name="Serisawa Y."/>
            <person name="Matsuyama K."/>
            <person name="Nakagawa Y."/>
            <person name="Otoguro M."/>
            <person name="Yanagida F."/>
            <person name="Hayakawa M."/>
        </authorList>
    </citation>
    <scope>NUCLEOTIDE SEQUENCE [LARGE SCALE GENOMIC DNA]</scope>
    <source>
        <strain evidence="1 2">TKZ-21</strain>
    </source>
</reference>
<comment type="caution">
    <text evidence="1">The sequence shown here is derived from an EMBL/GenBank/DDBJ whole genome shotgun (WGS) entry which is preliminary data.</text>
</comment>
<dbReference type="AlphaFoldDB" id="A0A401V3B3"/>
<organism evidence="1 2">
    <name type="scientific">Cellulomonas algicola</name>
    <dbReference type="NCBI Taxonomy" id="2071633"/>
    <lineage>
        <taxon>Bacteria</taxon>
        <taxon>Bacillati</taxon>
        <taxon>Actinomycetota</taxon>
        <taxon>Actinomycetes</taxon>
        <taxon>Micrococcales</taxon>
        <taxon>Cellulomonadaceae</taxon>
        <taxon>Cellulomonas</taxon>
    </lineage>
</organism>
<dbReference type="OrthoDB" id="4965508at2"/>
<dbReference type="InterPro" id="IPR048032">
    <property type="entry name" value="ESAT6-like"/>
</dbReference>
<dbReference type="EMBL" id="BHYL01000276">
    <property type="protein sequence ID" value="GCD21394.1"/>
    <property type="molecule type" value="Genomic_DNA"/>
</dbReference>
<dbReference type="NCBIfam" id="NF035935">
    <property type="entry name" value="ESAT6_3"/>
    <property type="match status" value="1"/>
</dbReference>
<dbReference type="Gene3D" id="1.10.287.1060">
    <property type="entry name" value="ESAT-6-like"/>
    <property type="match status" value="1"/>
</dbReference>
<proteinExistence type="predicted"/>
<accession>A0A401V3B3</accession>
<keyword evidence="2" id="KW-1185">Reference proteome</keyword>
<gene>
    <name evidence="1" type="ORF">CTKZ_29560</name>
</gene>
<evidence type="ECO:0000313" key="1">
    <source>
        <dbReference type="EMBL" id="GCD21394.1"/>
    </source>
</evidence>